<feature type="binding site" evidence="8">
    <location>
        <position position="65"/>
    </location>
    <ligand>
        <name>S-adenosyl-L-methionine</name>
        <dbReference type="ChEBI" id="CHEBI:59789"/>
    </ligand>
</feature>
<dbReference type="Pfam" id="PF04055">
    <property type="entry name" value="Radical_SAM"/>
    <property type="match status" value="1"/>
</dbReference>
<evidence type="ECO:0000256" key="5">
    <source>
        <dbReference type="ARBA" id="ARBA00023014"/>
    </source>
</evidence>
<dbReference type="PANTHER" id="PTHR43076:SF7">
    <property type="entry name" value="AMINODEOXYFUTALOSINE SYNTHASE"/>
    <property type="match status" value="1"/>
</dbReference>
<dbReference type="InterPro" id="IPR045567">
    <property type="entry name" value="CofH/MnqC-like_C"/>
</dbReference>
<evidence type="ECO:0000256" key="7">
    <source>
        <dbReference type="PIRSR" id="PIRSR004762-1"/>
    </source>
</evidence>
<comment type="catalytic activity">
    <reaction evidence="6">
        <text>3-[(1-carboxyvinyl)-oxy]benzoate + S-adenosyl-L-methionine + H2O = 6-amino-6-deoxyfutalosine + hydrogencarbonate + L-methionine + H(+)</text>
        <dbReference type="Rhea" id="RHEA:33075"/>
        <dbReference type="ChEBI" id="CHEBI:15377"/>
        <dbReference type="ChEBI" id="CHEBI:15378"/>
        <dbReference type="ChEBI" id="CHEBI:17544"/>
        <dbReference type="ChEBI" id="CHEBI:57844"/>
        <dbReference type="ChEBI" id="CHEBI:59789"/>
        <dbReference type="ChEBI" id="CHEBI:64286"/>
        <dbReference type="ChEBI" id="CHEBI:76981"/>
        <dbReference type="EC" id="2.5.1.120"/>
    </reaction>
</comment>
<dbReference type="Pfam" id="PF19288">
    <property type="entry name" value="CofH_C"/>
    <property type="match status" value="1"/>
</dbReference>
<comment type="pathway">
    <text evidence="6">Quinol/quinone metabolism; menaquinone biosynthesis.</text>
</comment>
<feature type="binding site" evidence="8">
    <location>
        <position position="171"/>
    </location>
    <ligand>
        <name>S-adenosyl-L-methionine</name>
        <dbReference type="ChEBI" id="CHEBI:59789"/>
    </ligand>
</feature>
<feature type="binding site" evidence="6 7">
    <location>
        <position position="63"/>
    </location>
    <ligand>
        <name>[4Fe-4S] cluster</name>
        <dbReference type="ChEBI" id="CHEBI:49883"/>
        <note>4Fe-4S-S-AdoMet</note>
    </ligand>
</feature>
<organism evidence="10 11">
    <name type="scientific">Aliarcobacter butzleri</name>
    <dbReference type="NCBI Taxonomy" id="28197"/>
    <lineage>
        <taxon>Bacteria</taxon>
        <taxon>Pseudomonadati</taxon>
        <taxon>Campylobacterota</taxon>
        <taxon>Epsilonproteobacteria</taxon>
        <taxon>Campylobacterales</taxon>
        <taxon>Arcobacteraceae</taxon>
        <taxon>Aliarcobacter</taxon>
    </lineage>
</organism>
<comment type="similarity">
    <text evidence="6">Belongs to the radical SAM superfamily. MqnE family.</text>
</comment>
<dbReference type="EMBL" id="JAQTJH010000011">
    <property type="protein sequence ID" value="MDK2062694.1"/>
    <property type="molecule type" value="Genomic_DNA"/>
</dbReference>
<feature type="domain" description="Radical SAM core" evidence="9">
    <location>
        <begin position="45"/>
        <end position="270"/>
    </location>
</feature>
<dbReference type="SFLD" id="SFLDF00343">
    <property type="entry name" value="aminofutalosine_synthase_(mqnE"/>
    <property type="match status" value="1"/>
</dbReference>
<evidence type="ECO:0000256" key="8">
    <source>
        <dbReference type="PIRSR" id="PIRSR004762-2"/>
    </source>
</evidence>
<feature type="binding site" evidence="6 7">
    <location>
        <position position="66"/>
    </location>
    <ligand>
        <name>[4Fe-4S] cluster</name>
        <dbReference type="ChEBI" id="CHEBI:49883"/>
        <note>4Fe-4S-S-AdoMet</note>
    </ligand>
</feature>
<dbReference type="InterPro" id="IPR013785">
    <property type="entry name" value="Aldolase_TIM"/>
</dbReference>
<comment type="function">
    <text evidence="6">Radical SAM enzyme that catalyzes the addition of the adenosyl radical to the double bond of 3-[(1-carboxyvinyl)oxy]benzoate, leading to aminodeoxyfutalosine (AFL), a key intermediate in the formation of menaquinone (MK, vitamin K2) from chorismate.</text>
</comment>
<keyword evidence="4 6" id="KW-0408">Iron</keyword>
<dbReference type="GO" id="GO:0102573">
    <property type="term" value="F:aminodeoxyfutalosine synthase activity"/>
    <property type="evidence" value="ECO:0007669"/>
    <property type="project" value="UniProtKB-EC"/>
</dbReference>
<evidence type="ECO:0000256" key="6">
    <source>
        <dbReference type="HAMAP-Rule" id="MF_00993"/>
    </source>
</evidence>
<keyword evidence="5 6" id="KW-0411">Iron-sulfur</keyword>
<proteinExistence type="inferred from homology"/>
<dbReference type="InterPro" id="IPR007197">
    <property type="entry name" value="rSAM"/>
</dbReference>
<evidence type="ECO:0000313" key="10">
    <source>
        <dbReference type="EMBL" id="MDK2062694.1"/>
    </source>
</evidence>
<comment type="caution">
    <text evidence="10">The sequence shown here is derived from an EMBL/GenBank/DDBJ whole genome shotgun (WGS) entry which is preliminary data.</text>
</comment>
<dbReference type="InterPro" id="IPR022432">
    <property type="entry name" value="MqnE"/>
</dbReference>
<evidence type="ECO:0000256" key="4">
    <source>
        <dbReference type="ARBA" id="ARBA00023004"/>
    </source>
</evidence>
<keyword evidence="1 6" id="KW-0004">4Fe-4S</keyword>
<dbReference type="GO" id="GO:0005506">
    <property type="term" value="F:iron ion binding"/>
    <property type="evidence" value="ECO:0007669"/>
    <property type="project" value="UniProtKB-UniRule"/>
</dbReference>
<comment type="cofactor">
    <cofactor evidence="6 7">
        <name>[4Fe-4S] cluster</name>
        <dbReference type="ChEBI" id="CHEBI:49883"/>
    </cofactor>
    <text evidence="6 7">Binds 1 [4Fe-4S] cluster. The cluster is coordinated with 3 cysteines and an exchangeable S-adenosyl-L-methionine.</text>
</comment>
<dbReference type="GO" id="GO:0051539">
    <property type="term" value="F:4 iron, 4 sulfur cluster binding"/>
    <property type="evidence" value="ECO:0007669"/>
    <property type="project" value="UniProtKB-KW"/>
</dbReference>
<dbReference type="Proteomes" id="UP001237843">
    <property type="component" value="Unassembled WGS sequence"/>
</dbReference>
<dbReference type="InterPro" id="IPR020050">
    <property type="entry name" value="FO_synthase_su2"/>
</dbReference>
<dbReference type="InterPro" id="IPR034405">
    <property type="entry name" value="F420"/>
</dbReference>
<keyword evidence="6" id="KW-0474">Menaquinone biosynthesis</keyword>
<dbReference type="SFLD" id="SFLDG01389">
    <property type="entry name" value="menaquinone_synthsis_involved"/>
    <property type="match status" value="1"/>
</dbReference>
<keyword evidence="2 6" id="KW-0949">S-adenosyl-L-methionine</keyword>
<sequence length="353" mass="40461">MNIIEKLENNERLQYEDAIKLYDLDLFTLATYANKIRTEKHGKKTYFNINRHINPTNICKDVCQFCAYSASRKNPHQYTMSHEEILEIVKNSSKNNIKEVHIVSAHNPHTGLKWYMDVFKLIKENYPNIHVKALTAAEIHFLSTEYKLSYQEIIDMMIENGIDSMPGGGAEIFDEKVRKRICGGKVTSAQWLEIHKLWHQKGRKSNATMLFGHIESKEHRIDHILRLRNLQDETGGFNAFIPLVYQTENNYLKVKEALTGQEILKTYSIARILLDNIPNIKAYWATSTVKLALIAQEFGANDVDGTIEKEAIQSAAGAKSANGIAQSEFVELIKNSGFIPVERDSIYNELKVW</sequence>
<dbReference type="CDD" id="cd01335">
    <property type="entry name" value="Radical_SAM"/>
    <property type="match status" value="1"/>
</dbReference>
<dbReference type="HAMAP" id="MF_00993">
    <property type="entry name" value="MqnE"/>
    <property type="match status" value="1"/>
</dbReference>
<keyword evidence="3 6" id="KW-0479">Metal-binding</keyword>
<dbReference type="SUPFAM" id="SSF102114">
    <property type="entry name" value="Radical SAM enzymes"/>
    <property type="match status" value="1"/>
</dbReference>
<evidence type="ECO:0000259" key="9">
    <source>
        <dbReference type="PROSITE" id="PS51918"/>
    </source>
</evidence>
<accession>A0AAW6VRD3</accession>
<dbReference type="RefSeq" id="WP_237923488.1">
    <property type="nucleotide sequence ID" value="NZ_JAKKPI010000002.1"/>
</dbReference>
<dbReference type="NCBIfam" id="TIGR00423">
    <property type="entry name" value="CofH family radical SAM protein"/>
    <property type="match status" value="1"/>
</dbReference>
<dbReference type="NCBIfam" id="NF006276">
    <property type="entry name" value="PRK08444.1"/>
    <property type="match status" value="1"/>
</dbReference>
<dbReference type="NCBIfam" id="TIGR03700">
    <property type="entry name" value="mena_SCO4494"/>
    <property type="match status" value="1"/>
</dbReference>
<dbReference type="PANTHER" id="PTHR43076">
    <property type="entry name" value="FO SYNTHASE (COFH)"/>
    <property type="match status" value="1"/>
</dbReference>
<keyword evidence="6" id="KW-0808">Transferase</keyword>
<protein>
    <recommendedName>
        <fullName evidence="6">Aminodeoxyfutalosine synthase</fullName>
        <shortName evidence="6">AFL synthase</shortName>
        <shortName evidence="6">Aminofutalosine synthase</shortName>
        <ecNumber evidence="6">2.5.1.120</ecNumber>
    </recommendedName>
    <alternativeName>
        <fullName evidence="6">Menaquinone biosynthetic enzyme MqnE</fullName>
    </alternativeName>
</protein>
<evidence type="ECO:0000256" key="2">
    <source>
        <dbReference type="ARBA" id="ARBA00022691"/>
    </source>
</evidence>
<reference evidence="10" key="1">
    <citation type="journal article" date="2023" name="Antibiotics">
        <title>Genomic Characterization of Antibiotic-Resistant Campylobacterales Isolated from Chilean Poultry Meat.</title>
        <authorList>
            <person name="Concha-Toloza M."/>
            <person name="Lopez-Cantillo M."/>
            <person name="Molina-Mora J.A."/>
            <person name="Collado L."/>
        </authorList>
    </citation>
    <scope>NUCLEOTIDE SEQUENCE</scope>
    <source>
        <strain evidence="10">FR1p273A</strain>
    </source>
</reference>
<dbReference type="InterPro" id="IPR058240">
    <property type="entry name" value="rSAM_sf"/>
</dbReference>
<dbReference type="EC" id="2.5.1.120" evidence="6"/>
<dbReference type="GO" id="GO:0044689">
    <property type="term" value="F:7,8-didemethyl-8-hydroxy-5-deazariboflavin synthase activity"/>
    <property type="evidence" value="ECO:0007669"/>
    <property type="project" value="TreeGrafter"/>
</dbReference>
<gene>
    <name evidence="6 10" type="primary">mqnE</name>
    <name evidence="10" type="ORF">PT520_09220</name>
</gene>
<evidence type="ECO:0000313" key="11">
    <source>
        <dbReference type="Proteomes" id="UP001237843"/>
    </source>
</evidence>
<evidence type="ECO:0000256" key="3">
    <source>
        <dbReference type="ARBA" id="ARBA00022723"/>
    </source>
</evidence>
<name>A0AAW6VRD3_9BACT</name>
<reference evidence="10" key="2">
    <citation type="submission" date="2023-02" db="EMBL/GenBank/DDBJ databases">
        <authorList>
            <person name="Concha-Toloza M."/>
            <person name="Lopez-Cantillo M."/>
            <person name="Molina-Mora J."/>
            <person name="Collado L."/>
        </authorList>
    </citation>
    <scope>NUCLEOTIDE SEQUENCE</scope>
    <source>
        <strain evidence="10">FR1p273A</strain>
    </source>
</reference>
<dbReference type="PROSITE" id="PS51918">
    <property type="entry name" value="RADICAL_SAM"/>
    <property type="match status" value="1"/>
</dbReference>
<dbReference type="AlphaFoldDB" id="A0AAW6VRD3"/>
<dbReference type="SFLD" id="SFLDG01064">
    <property type="entry name" value="F420__menaquinone_cofactor_bio"/>
    <property type="match status" value="1"/>
</dbReference>
<dbReference type="SFLD" id="SFLDS00029">
    <property type="entry name" value="Radical_SAM"/>
    <property type="match status" value="1"/>
</dbReference>
<dbReference type="Gene3D" id="3.20.20.70">
    <property type="entry name" value="Aldolase class I"/>
    <property type="match status" value="1"/>
</dbReference>
<dbReference type="GO" id="GO:0009234">
    <property type="term" value="P:menaquinone biosynthetic process"/>
    <property type="evidence" value="ECO:0007669"/>
    <property type="project" value="UniProtKB-UniRule"/>
</dbReference>
<evidence type="ECO:0000256" key="1">
    <source>
        <dbReference type="ARBA" id="ARBA00022485"/>
    </source>
</evidence>
<dbReference type="PIRSF" id="PIRSF004762">
    <property type="entry name" value="CHP00423"/>
    <property type="match status" value="1"/>
</dbReference>
<feature type="binding site" evidence="6 7">
    <location>
        <position position="59"/>
    </location>
    <ligand>
        <name>[4Fe-4S] cluster</name>
        <dbReference type="ChEBI" id="CHEBI:49883"/>
        <note>4Fe-4S-S-AdoMet</note>
    </ligand>
</feature>